<gene>
    <name evidence="1" type="ORF">RM572_08510</name>
</gene>
<dbReference type="RefSeq" id="WP_311672644.1">
    <property type="nucleotide sequence ID" value="NZ_JAVREQ010000005.1"/>
</dbReference>
<protein>
    <submittedName>
        <fullName evidence="1">ATP-binding protein</fullName>
    </submittedName>
</protein>
<reference evidence="2" key="1">
    <citation type="submission" date="2023-07" db="EMBL/GenBank/DDBJ databases">
        <title>30 novel species of actinomycetes from the DSMZ collection.</title>
        <authorList>
            <person name="Nouioui I."/>
        </authorList>
    </citation>
    <scope>NUCLEOTIDE SEQUENCE [LARGE SCALE GENOMIC DNA]</scope>
    <source>
        <strain evidence="2">DSM 42041</strain>
    </source>
</reference>
<evidence type="ECO:0000313" key="2">
    <source>
        <dbReference type="Proteomes" id="UP001183414"/>
    </source>
</evidence>
<proteinExistence type="predicted"/>
<dbReference type="InterPro" id="IPR027417">
    <property type="entry name" value="P-loop_NTPase"/>
</dbReference>
<dbReference type="SUPFAM" id="SSF52540">
    <property type="entry name" value="P-loop containing nucleoside triphosphate hydrolases"/>
    <property type="match status" value="1"/>
</dbReference>
<keyword evidence="1" id="KW-0067">ATP-binding</keyword>
<evidence type="ECO:0000313" key="1">
    <source>
        <dbReference type="EMBL" id="MDT0378815.1"/>
    </source>
</evidence>
<comment type="caution">
    <text evidence="1">The sequence shown here is derived from an EMBL/GenBank/DDBJ whole genome shotgun (WGS) entry which is preliminary data.</text>
</comment>
<accession>A0ABU2NPA0</accession>
<sequence length="696" mass="77710">MRELAGDALELAGRSERDRAIREWVRTWFLRTKGVHPELPTLLLLGARGSGKTTLLHHLRHWAVAGPVAHLDLSRLGDTEGAKPIDLLARIVFDLHADKPRVPKLTFPTYGVLALALSARVDRDSRATAVQQMRAALNSRTGRGGEHMRGVVEALVDTAAAIAGSPAAVGAALRLLPGWDSDWASVRTRRQLVRLRRRYGGGSHQDVVVSLNRLYNEQEEAERRLAEAALFDAFLADLHDAYRSRRGNHHRTSHCLLLLDNADSKQGDDFLRLLLEARDRAGHTDPLLVVATAAARPEVLMRREGSTGRDHRGYQRAWEEPRRFRPVPVDDVLHVGPLRNLDAREVDAVVESALRSQARQVELPEVDNAGQWLGWLVHQLTRGQPAATAAVVGTLCLRGDVETWPDRLRQLFTPDLVGALLDRLLPQRTSPEFRAQLARAAVAVNLGDAGAARDLWEDAGEALGSEFRHFSGDPLRTMRIETGDDRTDGAHEMLHPLLRFLLLRELAGAPPADDGTEAWEAAQTALGNRVRSRLAEGHEDDRWALAYHDLASGRLESAARYLDGRFTEIPAAQWCTELCRLRRAPIRTRGGAPPEPPRRLFRDLVAFLADDGRPRSARTKTVTRLLAACWISPEPADDPATDRVGDPYRNPLGDPFADLYDDIREEFLTLRGMVDDGTDRHVLLLKSEQYRRRPWW</sequence>
<organism evidence="1 2">
    <name type="scientific">Streptomyces hazeniae</name>
    <dbReference type="NCBI Taxonomy" id="3075538"/>
    <lineage>
        <taxon>Bacteria</taxon>
        <taxon>Bacillati</taxon>
        <taxon>Actinomycetota</taxon>
        <taxon>Actinomycetes</taxon>
        <taxon>Kitasatosporales</taxon>
        <taxon>Streptomycetaceae</taxon>
        <taxon>Streptomyces</taxon>
    </lineage>
</organism>
<name>A0ABU2NPA0_9ACTN</name>
<dbReference type="Proteomes" id="UP001183414">
    <property type="component" value="Unassembled WGS sequence"/>
</dbReference>
<dbReference type="EMBL" id="JAVREQ010000005">
    <property type="protein sequence ID" value="MDT0378815.1"/>
    <property type="molecule type" value="Genomic_DNA"/>
</dbReference>
<keyword evidence="2" id="KW-1185">Reference proteome</keyword>
<dbReference type="GO" id="GO:0005524">
    <property type="term" value="F:ATP binding"/>
    <property type="evidence" value="ECO:0007669"/>
    <property type="project" value="UniProtKB-KW"/>
</dbReference>
<keyword evidence="1" id="KW-0547">Nucleotide-binding</keyword>